<evidence type="ECO:0000256" key="1">
    <source>
        <dbReference type="SAM" id="MobiDB-lite"/>
    </source>
</evidence>
<feature type="non-terminal residue" evidence="3">
    <location>
        <position position="1"/>
    </location>
</feature>
<keyword evidence="2" id="KW-1133">Transmembrane helix</keyword>
<dbReference type="AlphaFoldDB" id="A0A8E2EMN5"/>
<evidence type="ECO:0000313" key="3">
    <source>
        <dbReference type="EMBL" id="OCL01331.1"/>
    </source>
</evidence>
<organism evidence="3 4">
    <name type="scientific">Glonium stellatum</name>
    <dbReference type="NCBI Taxonomy" id="574774"/>
    <lineage>
        <taxon>Eukaryota</taxon>
        <taxon>Fungi</taxon>
        <taxon>Dikarya</taxon>
        <taxon>Ascomycota</taxon>
        <taxon>Pezizomycotina</taxon>
        <taxon>Dothideomycetes</taxon>
        <taxon>Pleosporomycetidae</taxon>
        <taxon>Gloniales</taxon>
        <taxon>Gloniaceae</taxon>
        <taxon>Glonium</taxon>
    </lineage>
</organism>
<keyword evidence="2" id="KW-0472">Membrane</keyword>
<name>A0A8E2EMN5_9PEZI</name>
<accession>A0A8E2EMN5</accession>
<sequence length="189" mass="19181">NAGAWTISGSTILCYNLDLGHDCCNDNSVCDIGLGCCADTCCQNSSSSMVCEDGCVSKNDLGCISGTCAHGVAKSSSTIGSATAAATITSYGGPPSEATAVPTSIHSSSSSPTAFAKASDSGGLSNGGITSIAVSVAGTVLSVAFGIGFKIWKYKKQQRQKHEEELQKQQSEQRGMTPTSPLSPISQPS</sequence>
<reference evidence="3 4" key="1">
    <citation type="journal article" date="2016" name="Nat. Commun.">
        <title>Ectomycorrhizal ecology is imprinted in the genome of the dominant symbiotic fungus Cenococcum geophilum.</title>
        <authorList>
            <consortium name="DOE Joint Genome Institute"/>
            <person name="Peter M."/>
            <person name="Kohler A."/>
            <person name="Ohm R.A."/>
            <person name="Kuo A."/>
            <person name="Krutzmann J."/>
            <person name="Morin E."/>
            <person name="Arend M."/>
            <person name="Barry K.W."/>
            <person name="Binder M."/>
            <person name="Choi C."/>
            <person name="Clum A."/>
            <person name="Copeland A."/>
            <person name="Grisel N."/>
            <person name="Haridas S."/>
            <person name="Kipfer T."/>
            <person name="LaButti K."/>
            <person name="Lindquist E."/>
            <person name="Lipzen A."/>
            <person name="Maire R."/>
            <person name="Meier B."/>
            <person name="Mihaltcheva S."/>
            <person name="Molinier V."/>
            <person name="Murat C."/>
            <person name="Poggeler S."/>
            <person name="Quandt C.A."/>
            <person name="Sperisen C."/>
            <person name="Tritt A."/>
            <person name="Tisserant E."/>
            <person name="Crous P.W."/>
            <person name="Henrissat B."/>
            <person name="Nehls U."/>
            <person name="Egli S."/>
            <person name="Spatafora J.W."/>
            <person name="Grigoriev I.V."/>
            <person name="Martin F.M."/>
        </authorList>
    </citation>
    <scope>NUCLEOTIDE SEQUENCE [LARGE SCALE GENOMIC DNA]</scope>
    <source>
        <strain evidence="3 4">CBS 207.34</strain>
    </source>
</reference>
<evidence type="ECO:0000313" key="4">
    <source>
        <dbReference type="Proteomes" id="UP000250140"/>
    </source>
</evidence>
<proteinExistence type="predicted"/>
<keyword evidence="4" id="KW-1185">Reference proteome</keyword>
<keyword evidence="2" id="KW-0812">Transmembrane</keyword>
<protein>
    <submittedName>
        <fullName evidence="3">Uncharacterized protein</fullName>
    </submittedName>
</protein>
<feature type="region of interest" description="Disordered" evidence="1">
    <location>
        <begin position="158"/>
        <end position="189"/>
    </location>
</feature>
<feature type="compositionally biased region" description="Polar residues" evidence="1">
    <location>
        <begin position="168"/>
        <end position="189"/>
    </location>
</feature>
<dbReference type="EMBL" id="KV751147">
    <property type="protein sequence ID" value="OCL01331.1"/>
    <property type="molecule type" value="Genomic_DNA"/>
</dbReference>
<dbReference type="Proteomes" id="UP000250140">
    <property type="component" value="Unassembled WGS sequence"/>
</dbReference>
<feature type="transmembrane region" description="Helical" evidence="2">
    <location>
        <begin position="129"/>
        <end position="152"/>
    </location>
</feature>
<dbReference type="OrthoDB" id="3788198at2759"/>
<gene>
    <name evidence="3" type="ORF">AOQ84DRAFT_403673</name>
</gene>
<evidence type="ECO:0000256" key="2">
    <source>
        <dbReference type="SAM" id="Phobius"/>
    </source>
</evidence>